<name>A0A3M6TZW9_POCDA</name>
<organism evidence="1 2">
    <name type="scientific">Pocillopora damicornis</name>
    <name type="common">Cauliflower coral</name>
    <name type="synonym">Millepora damicornis</name>
    <dbReference type="NCBI Taxonomy" id="46731"/>
    <lineage>
        <taxon>Eukaryota</taxon>
        <taxon>Metazoa</taxon>
        <taxon>Cnidaria</taxon>
        <taxon>Anthozoa</taxon>
        <taxon>Hexacorallia</taxon>
        <taxon>Scleractinia</taxon>
        <taxon>Astrocoeniina</taxon>
        <taxon>Pocilloporidae</taxon>
        <taxon>Pocillopora</taxon>
    </lineage>
</organism>
<reference evidence="1 2" key="1">
    <citation type="journal article" date="2018" name="Sci. Rep.">
        <title>Comparative analysis of the Pocillopora damicornis genome highlights role of immune system in coral evolution.</title>
        <authorList>
            <person name="Cunning R."/>
            <person name="Bay R.A."/>
            <person name="Gillette P."/>
            <person name="Baker A.C."/>
            <person name="Traylor-Knowles N."/>
        </authorList>
    </citation>
    <scope>NUCLEOTIDE SEQUENCE [LARGE SCALE GENOMIC DNA]</scope>
    <source>
        <strain evidence="1">RSMAS</strain>
        <tissue evidence="1">Whole animal</tissue>
    </source>
</reference>
<dbReference type="Proteomes" id="UP000275408">
    <property type="component" value="Unassembled WGS sequence"/>
</dbReference>
<accession>A0A3M6TZW9</accession>
<protein>
    <submittedName>
        <fullName evidence="1">Uncharacterized protein</fullName>
    </submittedName>
</protein>
<sequence length="133" mass="14852">MTQQFWSAKYASANTATSSFATKHMADVPDVDVKMQARNGNYKHGKLRRPNQKTLLKTRADYYMQKGTGRVPVGSMPELPADSCKAIKASEGRQAVSGNNWLDPTRSGNLMIARCNMITKGRTKAIFVRQHFN</sequence>
<comment type="caution">
    <text evidence="1">The sequence shown here is derived from an EMBL/GenBank/DDBJ whole genome shotgun (WGS) entry which is preliminary data.</text>
</comment>
<dbReference type="EMBL" id="RCHS01002577">
    <property type="protein sequence ID" value="RMX46788.1"/>
    <property type="molecule type" value="Genomic_DNA"/>
</dbReference>
<evidence type="ECO:0000313" key="1">
    <source>
        <dbReference type="EMBL" id="RMX46788.1"/>
    </source>
</evidence>
<evidence type="ECO:0000313" key="2">
    <source>
        <dbReference type="Proteomes" id="UP000275408"/>
    </source>
</evidence>
<proteinExistence type="predicted"/>
<dbReference type="AlphaFoldDB" id="A0A3M6TZW9"/>
<gene>
    <name evidence="1" type="ORF">pdam_00025241</name>
</gene>
<keyword evidence="2" id="KW-1185">Reference proteome</keyword>